<evidence type="ECO:0000313" key="13">
    <source>
        <dbReference type="EMBL" id="MBB6477242.1"/>
    </source>
</evidence>
<organism evidence="13 14">
    <name type="scientific">Negativicoccus succinicivorans</name>
    <dbReference type="NCBI Taxonomy" id="620903"/>
    <lineage>
        <taxon>Bacteria</taxon>
        <taxon>Bacillati</taxon>
        <taxon>Bacillota</taxon>
        <taxon>Negativicutes</taxon>
        <taxon>Veillonellales</taxon>
        <taxon>Veillonellaceae</taxon>
        <taxon>Negativicoccus</taxon>
    </lineage>
</organism>
<feature type="region of interest" description="G3" evidence="9">
    <location>
        <begin position="61"/>
        <end position="64"/>
    </location>
</feature>
<name>A0A841R3T4_9FIRM</name>
<dbReference type="InterPro" id="IPR027417">
    <property type="entry name" value="P-loop_NTPase"/>
</dbReference>
<dbReference type="InterPro" id="IPR030388">
    <property type="entry name" value="G_ERA_dom"/>
</dbReference>
<dbReference type="PROSITE" id="PS51713">
    <property type="entry name" value="G_ERA"/>
    <property type="match status" value="1"/>
</dbReference>
<evidence type="ECO:0000256" key="9">
    <source>
        <dbReference type="PROSITE-ProRule" id="PRU01050"/>
    </source>
</evidence>
<dbReference type="InterPro" id="IPR006073">
    <property type="entry name" value="GTP-bd"/>
</dbReference>
<dbReference type="InterPro" id="IPR005225">
    <property type="entry name" value="Small_GTP-bd"/>
</dbReference>
<keyword evidence="8" id="KW-0963">Cytoplasm</keyword>
<dbReference type="CDD" id="cd04163">
    <property type="entry name" value="Era"/>
    <property type="match status" value="1"/>
</dbReference>
<dbReference type="GO" id="GO:0005829">
    <property type="term" value="C:cytosol"/>
    <property type="evidence" value="ECO:0007669"/>
    <property type="project" value="TreeGrafter"/>
</dbReference>
<dbReference type="GO" id="GO:0005886">
    <property type="term" value="C:plasma membrane"/>
    <property type="evidence" value="ECO:0007669"/>
    <property type="project" value="UniProtKB-SubCell"/>
</dbReference>
<dbReference type="FunFam" id="3.40.50.300:FF:000094">
    <property type="entry name" value="GTPase Era"/>
    <property type="match status" value="1"/>
</dbReference>
<evidence type="ECO:0000256" key="3">
    <source>
        <dbReference type="ARBA" id="ARBA00022517"/>
    </source>
</evidence>
<feature type="domain" description="KH type-2" evidence="11">
    <location>
        <begin position="204"/>
        <end position="281"/>
    </location>
</feature>
<feature type="binding site" evidence="8">
    <location>
        <begin position="14"/>
        <end position="21"/>
    </location>
    <ligand>
        <name>GTP</name>
        <dbReference type="ChEBI" id="CHEBI:37565"/>
    </ligand>
</feature>
<feature type="domain" description="Era-type G" evidence="12">
    <location>
        <begin position="6"/>
        <end position="173"/>
    </location>
</feature>
<dbReference type="GO" id="GO:0005525">
    <property type="term" value="F:GTP binding"/>
    <property type="evidence" value="ECO:0007669"/>
    <property type="project" value="UniProtKB-UniRule"/>
</dbReference>
<feature type="binding site" evidence="8">
    <location>
        <begin position="61"/>
        <end position="65"/>
    </location>
    <ligand>
        <name>GTP</name>
        <dbReference type="ChEBI" id="CHEBI:37565"/>
    </ligand>
</feature>
<feature type="region of interest" description="G2" evidence="9">
    <location>
        <begin position="40"/>
        <end position="44"/>
    </location>
</feature>
<dbReference type="PANTHER" id="PTHR42698">
    <property type="entry name" value="GTPASE ERA"/>
    <property type="match status" value="1"/>
</dbReference>
<dbReference type="FunFam" id="3.30.300.20:FF:000003">
    <property type="entry name" value="GTPase Era"/>
    <property type="match status" value="1"/>
</dbReference>
<dbReference type="CDD" id="cd22534">
    <property type="entry name" value="KH-II_Era"/>
    <property type="match status" value="1"/>
</dbReference>
<keyword evidence="14" id="KW-1185">Reference proteome</keyword>
<keyword evidence="4 8" id="KW-0547">Nucleotide-binding</keyword>
<gene>
    <name evidence="8" type="primary">era</name>
    <name evidence="13" type="ORF">HNR45_000264</name>
</gene>
<sequence length="296" mass="34022">MSDVFRSGFIALIGRPNVGKSTLLNRILQQKISIVSDKAQTTRDKIMGVYTQPDFQMVFVDTPGIHKPRHKLGEKMRKEALDALNEVDAVLFMVAADERFGPGTQYILDRLQTLTIPVYLAINKIDQITPEKLLPLIDGYRQKFNFTEIVPISARDGYQVDTLLDVLRDHLPEGPQYYPEDMVTDRPERNIMAELIREKILHMTRDEVPHAIGVEMEEIAQRKNGKWYVRAVIYVERDSQKRIIIGKNGALLRAIGAESRADIEKLMNGSVYLDLWVKVAPDWRNKDRMLKELGYE</sequence>
<comment type="subunit">
    <text evidence="8">Monomer.</text>
</comment>
<keyword evidence="8" id="KW-1003">Cell membrane</keyword>
<evidence type="ECO:0000256" key="8">
    <source>
        <dbReference type="HAMAP-Rule" id="MF_00367"/>
    </source>
</evidence>
<evidence type="ECO:0000256" key="10">
    <source>
        <dbReference type="RuleBase" id="RU003761"/>
    </source>
</evidence>
<dbReference type="PROSITE" id="PS50823">
    <property type="entry name" value="KH_TYPE_2"/>
    <property type="match status" value="1"/>
</dbReference>
<keyword evidence="7 8" id="KW-0472">Membrane</keyword>
<dbReference type="InterPro" id="IPR015946">
    <property type="entry name" value="KH_dom-like_a/b"/>
</dbReference>
<evidence type="ECO:0000256" key="5">
    <source>
        <dbReference type="ARBA" id="ARBA00022884"/>
    </source>
</evidence>
<reference evidence="13 14" key="1">
    <citation type="submission" date="2020-08" db="EMBL/GenBank/DDBJ databases">
        <title>Genomic Encyclopedia of Type Strains, Phase IV (KMG-IV): sequencing the most valuable type-strain genomes for metagenomic binning, comparative biology and taxonomic classification.</title>
        <authorList>
            <person name="Goeker M."/>
        </authorList>
    </citation>
    <scope>NUCLEOTIDE SEQUENCE [LARGE SCALE GENOMIC DNA]</scope>
    <source>
        <strain evidence="13 14">DSM 21255</strain>
    </source>
</reference>
<dbReference type="SUPFAM" id="SSF52540">
    <property type="entry name" value="P-loop containing nucleoside triphosphate hydrolases"/>
    <property type="match status" value="1"/>
</dbReference>
<dbReference type="GO" id="GO:0003924">
    <property type="term" value="F:GTPase activity"/>
    <property type="evidence" value="ECO:0007669"/>
    <property type="project" value="UniProtKB-UniRule"/>
</dbReference>
<evidence type="ECO:0000256" key="1">
    <source>
        <dbReference type="ARBA" id="ARBA00007921"/>
    </source>
</evidence>
<dbReference type="Gene3D" id="3.40.50.300">
    <property type="entry name" value="P-loop containing nucleotide triphosphate hydrolases"/>
    <property type="match status" value="1"/>
</dbReference>
<proteinExistence type="inferred from homology"/>
<dbReference type="Pfam" id="PF07650">
    <property type="entry name" value="KH_2"/>
    <property type="match status" value="1"/>
</dbReference>
<dbReference type="InterPro" id="IPR005662">
    <property type="entry name" value="GTPase_Era-like"/>
</dbReference>
<evidence type="ECO:0000259" key="12">
    <source>
        <dbReference type="PROSITE" id="PS51713"/>
    </source>
</evidence>
<feature type="binding site" evidence="8">
    <location>
        <begin position="123"/>
        <end position="126"/>
    </location>
    <ligand>
        <name>GTP</name>
        <dbReference type="ChEBI" id="CHEBI:37565"/>
    </ligand>
</feature>
<comment type="similarity">
    <text evidence="1 8 9 10">Belongs to the TRAFAC class TrmE-Era-EngA-EngB-Septin-like GTPase superfamily. Era GTPase family.</text>
</comment>
<dbReference type="GO" id="GO:0070181">
    <property type="term" value="F:small ribosomal subunit rRNA binding"/>
    <property type="evidence" value="ECO:0007669"/>
    <property type="project" value="UniProtKB-UniRule"/>
</dbReference>
<dbReference type="Pfam" id="PF01926">
    <property type="entry name" value="MMR_HSR1"/>
    <property type="match status" value="1"/>
</dbReference>
<dbReference type="HAMAP" id="MF_00367">
    <property type="entry name" value="GTPase_Era"/>
    <property type="match status" value="1"/>
</dbReference>
<evidence type="ECO:0000313" key="14">
    <source>
        <dbReference type="Proteomes" id="UP000591941"/>
    </source>
</evidence>
<evidence type="ECO:0000256" key="6">
    <source>
        <dbReference type="ARBA" id="ARBA00023134"/>
    </source>
</evidence>
<dbReference type="AlphaFoldDB" id="A0A841R3T4"/>
<dbReference type="EMBL" id="JACHHI010000001">
    <property type="protein sequence ID" value="MBB6477242.1"/>
    <property type="molecule type" value="Genomic_DNA"/>
</dbReference>
<keyword evidence="5 8" id="KW-0694">RNA-binding</keyword>
<dbReference type="NCBIfam" id="TIGR00436">
    <property type="entry name" value="era"/>
    <property type="match status" value="1"/>
</dbReference>
<dbReference type="Proteomes" id="UP000591941">
    <property type="component" value="Unassembled WGS sequence"/>
</dbReference>
<feature type="region of interest" description="G5" evidence="9">
    <location>
        <begin position="152"/>
        <end position="154"/>
    </location>
</feature>
<comment type="caution">
    <text evidence="13">The sequence shown here is derived from an EMBL/GenBank/DDBJ whole genome shotgun (WGS) entry which is preliminary data.</text>
</comment>
<dbReference type="InterPro" id="IPR004044">
    <property type="entry name" value="KH_dom_type_2"/>
</dbReference>
<dbReference type="InterPro" id="IPR009019">
    <property type="entry name" value="KH_sf_prok-type"/>
</dbReference>
<evidence type="ECO:0000256" key="4">
    <source>
        <dbReference type="ARBA" id="ARBA00022741"/>
    </source>
</evidence>
<feature type="region of interest" description="G4" evidence="9">
    <location>
        <begin position="123"/>
        <end position="126"/>
    </location>
</feature>
<dbReference type="GO" id="GO:0043024">
    <property type="term" value="F:ribosomal small subunit binding"/>
    <property type="evidence" value="ECO:0007669"/>
    <property type="project" value="TreeGrafter"/>
</dbReference>
<protein>
    <recommendedName>
        <fullName evidence="2 8">GTPase Era</fullName>
    </recommendedName>
</protein>
<accession>A0A841R3T4</accession>
<evidence type="ECO:0000256" key="7">
    <source>
        <dbReference type="ARBA" id="ARBA00023136"/>
    </source>
</evidence>
<keyword evidence="3 8" id="KW-0690">Ribosome biogenesis</keyword>
<dbReference type="NCBIfam" id="NF000908">
    <property type="entry name" value="PRK00089.1"/>
    <property type="match status" value="1"/>
</dbReference>
<dbReference type="SUPFAM" id="SSF54814">
    <property type="entry name" value="Prokaryotic type KH domain (KH-domain type II)"/>
    <property type="match status" value="1"/>
</dbReference>
<dbReference type="NCBIfam" id="TIGR00231">
    <property type="entry name" value="small_GTP"/>
    <property type="match status" value="1"/>
</dbReference>
<dbReference type="PRINTS" id="PR00326">
    <property type="entry name" value="GTP1OBG"/>
</dbReference>
<comment type="subcellular location">
    <subcellularLocation>
        <location evidence="8">Cytoplasm</location>
    </subcellularLocation>
    <subcellularLocation>
        <location evidence="8">Cell membrane</location>
        <topology evidence="8">Peripheral membrane protein</topology>
    </subcellularLocation>
</comment>
<keyword evidence="6 8" id="KW-0342">GTP-binding</keyword>
<dbReference type="PANTHER" id="PTHR42698:SF1">
    <property type="entry name" value="GTPASE ERA, MITOCHONDRIAL"/>
    <property type="match status" value="1"/>
</dbReference>
<dbReference type="GO" id="GO:0000028">
    <property type="term" value="P:ribosomal small subunit assembly"/>
    <property type="evidence" value="ECO:0007669"/>
    <property type="project" value="TreeGrafter"/>
</dbReference>
<evidence type="ECO:0000259" key="11">
    <source>
        <dbReference type="PROSITE" id="PS50823"/>
    </source>
</evidence>
<evidence type="ECO:0000256" key="2">
    <source>
        <dbReference type="ARBA" id="ARBA00020484"/>
    </source>
</evidence>
<dbReference type="Gene3D" id="3.30.300.20">
    <property type="match status" value="1"/>
</dbReference>
<feature type="region of interest" description="G1" evidence="9">
    <location>
        <begin position="14"/>
        <end position="21"/>
    </location>
</feature>
<dbReference type="OrthoDB" id="9805918at2"/>
<keyword evidence="8" id="KW-0699">rRNA-binding</keyword>
<comment type="function">
    <text evidence="8">An essential GTPase that binds both GDP and GTP, with rapid nucleotide exchange. Plays a role in 16S rRNA processing and 30S ribosomal subunit biogenesis and possibly also in cell cycle regulation and energy metabolism.</text>
</comment>